<accession>A0A371G0V7</accession>
<sequence length="209" mass="24342">MIYNVTLIELISLVLKDLNTILFGGRILHIKSFVERWGLVCRKNEEKKMVTAYFWKDKWLINDSSKDLFPRLFSISSQKDCLRKIGGCGDMRLWAPIGYKLFLLYSNGMHSLAYSELEDRVFRSLCKGVAPSKFIFFGGWTYGEKIETFCDREAKEDKKELLVQVVELYKHLLSQPKFATDNRLTQIFQPNAFRPSGVATYVFLKPRET</sequence>
<evidence type="ECO:0000313" key="1">
    <source>
        <dbReference type="EMBL" id="RDX84187.1"/>
    </source>
</evidence>
<evidence type="ECO:0000313" key="2">
    <source>
        <dbReference type="Proteomes" id="UP000257109"/>
    </source>
</evidence>
<feature type="non-terminal residue" evidence="1">
    <location>
        <position position="1"/>
    </location>
</feature>
<dbReference type="AlphaFoldDB" id="A0A371G0V7"/>
<dbReference type="Proteomes" id="UP000257109">
    <property type="component" value="Unassembled WGS sequence"/>
</dbReference>
<proteinExistence type="predicted"/>
<gene>
    <name evidence="1" type="ORF">CR513_34803</name>
</gene>
<organism evidence="1 2">
    <name type="scientific">Mucuna pruriens</name>
    <name type="common">Velvet bean</name>
    <name type="synonym">Dolichos pruriens</name>
    <dbReference type="NCBI Taxonomy" id="157652"/>
    <lineage>
        <taxon>Eukaryota</taxon>
        <taxon>Viridiplantae</taxon>
        <taxon>Streptophyta</taxon>
        <taxon>Embryophyta</taxon>
        <taxon>Tracheophyta</taxon>
        <taxon>Spermatophyta</taxon>
        <taxon>Magnoliopsida</taxon>
        <taxon>eudicotyledons</taxon>
        <taxon>Gunneridae</taxon>
        <taxon>Pentapetalae</taxon>
        <taxon>rosids</taxon>
        <taxon>fabids</taxon>
        <taxon>Fabales</taxon>
        <taxon>Fabaceae</taxon>
        <taxon>Papilionoideae</taxon>
        <taxon>50 kb inversion clade</taxon>
        <taxon>NPAAA clade</taxon>
        <taxon>indigoferoid/millettioid clade</taxon>
        <taxon>Phaseoleae</taxon>
        <taxon>Mucuna</taxon>
    </lineage>
</organism>
<reference evidence="1" key="1">
    <citation type="submission" date="2018-05" db="EMBL/GenBank/DDBJ databases">
        <title>Draft genome of Mucuna pruriens seed.</title>
        <authorList>
            <person name="Nnadi N.E."/>
            <person name="Vos R."/>
            <person name="Hasami M.H."/>
            <person name="Devisetty U.K."/>
            <person name="Aguiy J.C."/>
        </authorList>
    </citation>
    <scope>NUCLEOTIDE SEQUENCE [LARGE SCALE GENOMIC DNA]</scope>
    <source>
        <strain evidence="1">JCA_2017</strain>
    </source>
</reference>
<comment type="caution">
    <text evidence="1">The sequence shown here is derived from an EMBL/GenBank/DDBJ whole genome shotgun (WGS) entry which is preliminary data.</text>
</comment>
<name>A0A371G0V7_MUCPR</name>
<dbReference type="EMBL" id="QJKJ01007125">
    <property type="protein sequence ID" value="RDX84187.1"/>
    <property type="molecule type" value="Genomic_DNA"/>
</dbReference>
<protein>
    <submittedName>
        <fullName evidence="1">Uncharacterized protein</fullName>
    </submittedName>
</protein>
<keyword evidence="2" id="KW-1185">Reference proteome</keyword>